<keyword evidence="2" id="KW-1133">Transmembrane helix</keyword>
<dbReference type="RefSeq" id="WP_311665115.1">
    <property type="nucleotide sequence ID" value="NZ_JAVREO010000002.1"/>
</dbReference>
<dbReference type="Proteomes" id="UP001183410">
    <property type="component" value="Unassembled WGS sequence"/>
</dbReference>
<gene>
    <name evidence="3" type="ORF">RM844_04910</name>
</gene>
<evidence type="ECO:0000256" key="2">
    <source>
        <dbReference type="SAM" id="Phobius"/>
    </source>
</evidence>
<feature type="transmembrane region" description="Helical" evidence="2">
    <location>
        <begin position="28"/>
        <end position="47"/>
    </location>
</feature>
<keyword evidence="2" id="KW-0472">Membrane</keyword>
<evidence type="ECO:0000313" key="4">
    <source>
        <dbReference type="Proteomes" id="UP001183410"/>
    </source>
</evidence>
<feature type="transmembrane region" description="Helical" evidence="2">
    <location>
        <begin position="268"/>
        <end position="285"/>
    </location>
</feature>
<feature type="transmembrane region" description="Helical" evidence="2">
    <location>
        <begin position="140"/>
        <end position="160"/>
    </location>
</feature>
<feature type="transmembrane region" description="Helical" evidence="2">
    <location>
        <begin position="181"/>
        <end position="204"/>
    </location>
</feature>
<comment type="caution">
    <text evidence="3">The sequence shown here is derived from an EMBL/GenBank/DDBJ whole genome shotgun (WGS) entry which is preliminary data.</text>
</comment>
<dbReference type="EMBL" id="JAVREO010000002">
    <property type="protein sequence ID" value="MDT0265628.1"/>
    <property type="molecule type" value="Genomic_DNA"/>
</dbReference>
<feature type="transmembrane region" description="Helical" evidence="2">
    <location>
        <begin position="243"/>
        <end position="261"/>
    </location>
</feature>
<feature type="region of interest" description="Disordered" evidence="1">
    <location>
        <begin position="328"/>
        <end position="351"/>
    </location>
</feature>
<evidence type="ECO:0000313" key="3">
    <source>
        <dbReference type="EMBL" id="MDT0265628.1"/>
    </source>
</evidence>
<sequence length="351" mass="36846">MPSHAPPDPPPPAPATFRRAPADHAPRYLATGLLLLAMGGGVLGWLAHGLTSPRLTLGDLLWNVVNPHHPVSADALTPLEWTFAVALLTVAALALRRRRAARGGALLLAFLLLGLCLRQGVGALDERYRLGFETPTYGPWALATYAVGLLVAVAVLALLLPRPERPAGRYQEDGEGRPPALGAAGAVAGAALIVLALVRIGWLLDNQRLAARYDLRTWNEYFRELVDPSLSSSPVSLTGGSPYYEAALPVAMLLVGGLACAGRPVARGAGLTLLGMLGYLQYRALAGVDVNDLDLYFDSGRGTLWLASALGSALAVLAGLLALAGAGRGRPRDRAADPGWSTRPGPPPFPR</sequence>
<name>A0ABU2JN11_9ACTN</name>
<feature type="transmembrane region" description="Helical" evidence="2">
    <location>
        <begin position="102"/>
        <end position="120"/>
    </location>
</feature>
<evidence type="ECO:0000256" key="1">
    <source>
        <dbReference type="SAM" id="MobiDB-lite"/>
    </source>
</evidence>
<accession>A0ABU2JN11</accession>
<feature type="transmembrane region" description="Helical" evidence="2">
    <location>
        <begin position="305"/>
        <end position="324"/>
    </location>
</feature>
<organism evidence="3 4">
    <name type="scientific">Streptomyces chisholmiae</name>
    <dbReference type="NCBI Taxonomy" id="3075540"/>
    <lineage>
        <taxon>Bacteria</taxon>
        <taxon>Bacillati</taxon>
        <taxon>Actinomycetota</taxon>
        <taxon>Actinomycetes</taxon>
        <taxon>Kitasatosporales</taxon>
        <taxon>Streptomycetaceae</taxon>
        <taxon>Streptomyces</taxon>
    </lineage>
</organism>
<feature type="transmembrane region" description="Helical" evidence="2">
    <location>
        <begin position="75"/>
        <end position="95"/>
    </location>
</feature>
<keyword evidence="2" id="KW-0812">Transmembrane</keyword>
<reference evidence="4" key="1">
    <citation type="submission" date="2023-07" db="EMBL/GenBank/DDBJ databases">
        <title>30 novel species of actinomycetes from the DSMZ collection.</title>
        <authorList>
            <person name="Nouioui I."/>
        </authorList>
    </citation>
    <scope>NUCLEOTIDE SEQUENCE [LARGE SCALE GENOMIC DNA]</scope>
    <source>
        <strain evidence="4">DSM 44915</strain>
    </source>
</reference>
<proteinExistence type="predicted"/>
<protein>
    <submittedName>
        <fullName evidence="3">Uncharacterized protein</fullName>
    </submittedName>
</protein>
<keyword evidence="4" id="KW-1185">Reference proteome</keyword>